<gene>
    <name evidence="1" type="ORF">HJG59_009052</name>
</gene>
<accession>A0A7J8E3J6</accession>
<evidence type="ECO:0000313" key="1">
    <source>
        <dbReference type="EMBL" id="KAF6429732.1"/>
    </source>
</evidence>
<dbReference type="InParanoid" id="A0A7J8E3J6"/>
<keyword evidence="2" id="KW-1185">Reference proteome</keyword>
<dbReference type="Proteomes" id="UP000550707">
    <property type="component" value="Unassembled WGS sequence"/>
</dbReference>
<comment type="caution">
    <text evidence="1">The sequence shown here is derived from an EMBL/GenBank/DDBJ whole genome shotgun (WGS) entry which is preliminary data.</text>
</comment>
<name>A0A7J8E3J6_MOLMO</name>
<evidence type="ECO:0000313" key="2">
    <source>
        <dbReference type="Proteomes" id="UP000550707"/>
    </source>
</evidence>
<protein>
    <submittedName>
        <fullName evidence="1">Uncharacterized protein</fullName>
    </submittedName>
</protein>
<reference evidence="1 2" key="1">
    <citation type="journal article" date="2020" name="Nature">
        <title>Six reference-quality genomes reveal evolution of bat adaptations.</title>
        <authorList>
            <person name="Jebb D."/>
            <person name="Huang Z."/>
            <person name="Pippel M."/>
            <person name="Hughes G.M."/>
            <person name="Lavrichenko K."/>
            <person name="Devanna P."/>
            <person name="Winkler S."/>
            <person name="Jermiin L.S."/>
            <person name="Skirmuntt E.C."/>
            <person name="Katzourakis A."/>
            <person name="Burkitt-Gray L."/>
            <person name="Ray D.A."/>
            <person name="Sullivan K.A.M."/>
            <person name="Roscito J.G."/>
            <person name="Kirilenko B.M."/>
            <person name="Davalos L.M."/>
            <person name="Corthals A.P."/>
            <person name="Power M.L."/>
            <person name="Jones G."/>
            <person name="Ransome R.D."/>
            <person name="Dechmann D.K.N."/>
            <person name="Locatelli A.G."/>
            <person name="Puechmaille S.J."/>
            <person name="Fedrigo O."/>
            <person name="Jarvis E.D."/>
            <person name="Hiller M."/>
            <person name="Vernes S.C."/>
            <person name="Myers E.W."/>
            <person name="Teeling E.C."/>
        </authorList>
    </citation>
    <scope>NUCLEOTIDE SEQUENCE [LARGE SCALE GENOMIC DNA]</scope>
    <source>
        <strain evidence="1">MMolMol1</strain>
        <tissue evidence="1">Muscle</tissue>
    </source>
</reference>
<dbReference type="EMBL" id="JACASF010000015">
    <property type="protein sequence ID" value="KAF6429732.1"/>
    <property type="molecule type" value="Genomic_DNA"/>
</dbReference>
<proteinExistence type="predicted"/>
<sequence length="141" mass="15696">MLSVWGGKPAWESVFLAVRHTYSPSLLKRHTPGSLGLWVPFVVFPPSPLSVCLHRPGKVMCTLDQNGDLNIVETPKARQHKCLYIFFTESIEPIDCSICLRYGKFPLASTICSSCKSHGGFFFFISHCIKSTKHPSPTALD</sequence>
<dbReference type="AlphaFoldDB" id="A0A7J8E3J6"/>
<organism evidence="1 2">
    <name type="scientific">Molossus molossus</name>
    <name type="common">Pallas' mastiff bat</name>
    <name type="synonym">Vespertilio molossus</name>
    <dbReference type="NCBI Taxonomy" id="27622"/>
    <lineage>
        <taxon>Eukaryota</taxon>
        <taxon>Metazoa</taxon>
        <taxon>Chordata</taxon>
        <taxon>Craniata</taxon>
        <taxon>Vertebrata</taxon>
        <taxon>Euteleostomi</taxon>
        <taxon>Mammalia</taxon>
        <taxon>Eutheria</taxon>
        <taxon>Laurasiatheria</taxon>
        <taxon>Chiroptera</taxon>
        <taxon>Yangochiroptera</taxon>
        <taxon>Molossidae</taxon>
        <taxon>Molossus</taxon>
    </lineage>
</organism>